<protein>
    <submittedName>
        <fullName evidence="1">Uncharacterized protein</fullName>
    </submittedName>
</protein>
<comment type="caution">
    <text evidence="1">The sequence shown here is derived from an EMBL/GenBank/DDBJ whole genome shotgun (WGS) entry which is preliminary data.</text>
</comment>
<keyword evidence="2" id="KW-1185">Reference proteome</keyword>
<evidence type="ECO:0000313" key="2">
    <source>
        <dbReference type="Proteomes" id="UP001152888"/>
    </source>
</evidence>
<name>A0A9P0MBJ7_ACAOB</name>
<evidence type="ECO:0000313" key="1">
    <source>
        <dbReference type="EMBL" id="CAH2009333.1"/>
    </source>
</evidence>
<dbReference type="Proteomes" id="UP001152888">
    <property type="component" value="Unassembled WGS sequence"/>
</dbReference>
<dbReference type="AlphaFoldDB" id="A0A9P0MBJ7"/>
<dbReference type="EMBL" id="CAKOFQ010007872">
    <property type="protein sequence ID" value="CAH2009333.1"/>
    <property type="molecule type" value="Genomic_DNA"/>
</dbReference>
<dbReference type="OrthoDB" id="6753339at2759"/>
<gene>
    <name evidence="1" type="ORF">ACAOBT_LOCUS30784</name>
</gene>
<reference evidence="1" key="1">
    <citation type="submission" date="2022-03" db="EMBL/GenBank/DDBJ databases">
        <authorList>
            <person name="Sayadi A."/>
        </authorList>
    </citation>
    <scope>NUCLEOTIDE SEQUENCE</scope>
</reference>
<accession>A0A9P0MBJ7</accession>
<proteinExistence type="predicted"/>
<organism evidence="1 2">
    <name type="scientific">Acanthoscelides obtectus</name>
    <name type="common">Bean weevil</name>
    <name type="synonym">Bruchus obtectus</name>
    <dbReference type="NCBI Taxonomy" id="200917"/>
    <lineage>
        <taxon>Eukaryota</taxon>
        <taxon>Metazoa</taxon>
        <taxon>Ecdysozoa</taxon>
        <taxon>Arthropoda</taxon>
        <taxon>Hexapoda</taxon>
        <taxon>Insecta</taxon>
        <taxon>Pterygota</taxon>
        <taxon>Neoptera</taxon>
        <taxon>Endopterygota</taxon>
        <taxon>Coleoptera</taxon>
        <taxon>Polyphaga</taxon>
        <taxon>Cucujiformia</taxon>
        <taxon>Chrysomeloidea</taxon>
        <taxon>Chrysomelidae</taxon>
        <taxon>Bruchinae</taxon>
        <taxon>Bruchini</taxon>
        <taxon>Acanthoscelides</taxon>
    </lineage>
</organism>
<sequence length="159" mass="19048">MDSPKDDLLFLSLFFVIFAIRKNRRKKRKQWCKEWLQRRNEFTHINLLNDLRHEPSDYNNFLRMNESVYNELLSLVSPLIKKKDTQMRTAICPHERLTATLRFLATGKPYECLKYSNRISSQTLGQIIPDTCVALYKVLQKYIKFPNSTEKWERNIKGF</sequence>